<comment type="caution">
    <text evidence="3">The sequence shown here is derived from an EMBL/GenBank/DDBJ whole genome shotgun (WGS) entry which is preliminary data.</text>
</comment>
<accession>A0ABV3C7X4</accession>
<dbReference type="InterPro" id="IPR012349">
    <property type="entry name" value="Split_barrel_FMN-bd"/>
</dbReference>
<feature type="domain" description="Pyridoxamine 5'-phosphate oxidase N-terminal" evidence="2">
    <location>
        <begin position="40"/>
        <end position="150"/>
    </location>
</feature>
<dbReference type="SUPFAM" id="SSF50475">
    <property type="entry name" value="FMN-binding split barrel"/>
    <property type="match status" value="1"/>
</dbReference>
<gene>
    <name evidence="3" type="ORF">AB0A88_12135</name>
</gene>
<proteinExistence type="predicted"/>
<evidence type="ECO:0000313" key="3">
    <source>
        <dbReference type="EMBL" id="MEU7070879.1"/>
    </source>
</evidence>
<dbReference type="PANTHER" id="PTHR42815">
    <property type="entry name" value="FAD-BINDING, PUTATIVE (AFU_ORTHOLOGUE AFUA_6G07600)-RELATED"/>
    <property type="match status" value="1"/>
</dbReference>
<evidence type="ECO:0000313" key="4">
    <source>
        <dbReference type="Proteomes" id="UP001551329"/>
    </source>
</evidence>
<dbReference type="PANTHER" id="PTHR42815:SF2">
    <property type="entry name" value="FAD-BINDING, PUTATIVE (AFU_ORTHOLOGUE AFUA_6G07600)-RELATED"/>
    <property type="match status" value="1"/>
</dbReference>
<evidence type="ECO:0000259" key="2">
    <source>
        <dbReference type="Pfam" id="PF01243"/>
    </source>
</evidence>
<reference evidence="3 4" key="1">
    <citation type="submission" date="2024-06" db="EMBL/GenBank/DDBJ databases">
        <title>The Natural Products Discovery Center: Release of the First 8490 Sequenced Strains for Exploring Actinobacteria Biosynthetic Diversity.</title>
        <authorList>
            <person name="Kalkreuter E."/>
            <person name="Kautsar S.A."/>
            <person name="Yang D."/>
            <person name="Bader C.D."/>
            <person name="Teijaro C.N."/>
            <person name="Fluegel L."/>
            <person name="Davis C.M."/>
            <person name="Simpson J.R."/>
            <person name="Lauterbach L."/>
            <person name="Steele A.D."/>
            <person name="Gui C."/>
            <person name="Meng S."/>
            <person name="Li G."/>
            <person name="Viehrig K."/>
            <person name="Ye F."/>
            <person name="Su P."/>
            <person name="Kiefer A.F."/>
            <person name="Nichols A."/>
            <person name="Cepeda A.J."/>
            <person name="Yan W."/>
            <person name="Fan B."/>
            <person name="Jiang Y."/>
            <person name="Adhikari A."/>
            <person name="Zheng C.-J."/>
            <person name="Schuster L."/>
            <person name="Cowan T.M."/>
            <person name="Smanski M.J."/>
            <person name="Chevrette M.G."/>
            <person name="De Carvalho L.P.S."/>
            <person name="Shen B."/>
        </authorList>
    </citation>
    <scope>NUCLEOTIDE SEQUENCE [LARGE SCALE GENOMIC DNA]</scope>
    <source>
        <strain evidence="3 4">NPDC045974</strain>
    </source>
</reference>
<name>A0ABV3C7X4_9ACTN</name>
<dbReference type="Pfam" id="PF01243">
    <property type="entry name" value="PNPOx_N"/>
    <property type="match status" value="1"/>
</dbReference>
<feature type="compositionally biased region" description="Basic and acidic residues" evidence="1">
    <location>
        <begin position="210"/>
        <end position="241"/>
    </location>
</feature>
<keyword evidence="4" id="KW-1185">Reference proteome</keyword>
<dbReference type="RefSeq" id="WP_358471456.1">
    <property type="nucleotide sequence ID" value="NZ_JBEZAE010000005.1"/>
</dbReference>
<protein>
    <submittedName>
        <fullName evidence="3">Pyridoxamine 5'-phosphate oxidase family protein</fullName>
    </submittedName>
</protein>
<feature type="region of interest" description="Disordered" evidence="1">
    <location>
        <begin position="206"/>
        <end position="241"/>
    </location>
</feature>
<organism evidence="3 4">
    <name type="scientific">Streptomyces narbonensis</name>
    <dbReference type="NCBI Taxonomy" id="67333"/>
    <lineage>
        <taxon>Bacteria</taxon>
        <taxon>Bacillati</taxon>
        <taxon>Actinomycetota</taxon>
        <taxon>Actinomycetes</taxon>
        <taxon>Kitasatosporales</taxon>
        <taxon>Streptomycetaceae</taxon>
        <taxon>Streptomyces</taxon>
    </lineage>
</organism>
<dbReference type="Gene3D" id="2.30.110.10">
    <property type="entry name" value="Electron Transport, Fmn-binding Protein, Chain A"/>
    <property type="match status" value="1"/>
</dbReference>
<dbReference type="InterPro" id="IPR011576">
    <property type="entry name" value="Pyridox_Oxase_N"/>
</dbReference>
<dbReference type="EMBL" id="JBEZAE010000005">
    <property type="protein sequence ID" value="MEU7070879.1"/>
    <property type="molecule type" value="Genomic_DNA"/>
</dbReference>
<sequence>MSRYDRLAYTSSVRRVQEEMGSATATDRRLREPVGEAEPLTAAAASFIQGLDGFLFASVGETGWPYIQFRGGPPGFVHVLDEHTLGYLDVRGNRQYITTGNVRGNDRIALFFIDHARQTRLKLFGRATAVSVDEAVAQGGGAAELVERLDAHRTEGTVEQLVTIRVEAFAWNCPNHITPRFTRAEVSDAMAPVLDRLARLEQENAALRAELSDRPGERPVDRPAGRSGERPGDRSGQRPAG</sequence>
<evidence type="ECO:0000256" key="1">
    <source>
        <dbReference type="SAM" id="MobiDB-lite"/>
    </source>
</evidence>
<dbReference type="Proteomes" id="UP001551329">
    <property type="component" value="Unassembled WGS sequence"/>
</dbReference>